<accession>A0A4Q0P3L7</accession>
<sequence length="280" mass="33698">MEKLQEHYPKVEITQEEDKIHIQNLWGDDSFFLRFDEETDLNFLNEYFFPPELMAMYSLENNKMEVFAFPVSPESDLIKRKFDFNFRGETFVCKWAEPSDEFIKIASAFREQKEESRTAYRNLRQFRDYYRIDELPKFLSKYFEDKKPFNFVVEGNLSKIQVDIIEFSRTLNFYMSYFDRETPAIQILSSPYDRETFNLPCYSLFDTFPSSINATDIDSILLDIISVANNNSDPRLRFIFYYQILEYASYYFLKSDIKDKLNYILRDLMFLSNQKITLKA</sequence>
<organism evidence="1 2">
    <name type="scientific">Leeuwenhoekiella aequorea</name>
    <dbReference type="NCBI Taxonomy" id="283736"/>
    <lineage>
        <taxon>Bacteria</taxon>
        <taxon>Pseudomonadati</taxon>
        <taxon>Bacteroidota</taxon>
        <taxon>Flavobacteriia</taxon>
        <taxon>Flavobacteriales</taxon>
        <taxon>Flavobacteriaceae</taxon>
        <taxon>Leeuwenhoekiella</taxon>
    </lineage>
</organism>
<name>A0A4Q0P3L7_9FLAO</name>
<dbReference type="OrthoDB" id="740449at2"/>
<proteinExistence type="predicted"/>
<comment type="caution">
    <text evidence="1">The sequence shown here is derived from an EMBL/GenBank/DDBJ whole genome shotgun (WGS) entry which is preliminary data.</text>
</comment>
<gene>
    <name evidence="1" type="ORF">DSM00_2671</name>
</gene>
<evidence type="ECO:0000313" key="2">
    <source>
        <dbReference type="Proteomes" id="UP000289238"/>
    </source>
</evidence>
<evidence type="ECO:0000313" key="1">
    <source>
        <dbReference type="EMBL" id="RXG21154.1"/>
    </source>
</evidence>
<dbReference type="Proteomes" id="UP000289238">
    <property type="component" value="Unassembled WGS sequence"/>
</dbReference>
<protein>
    <submittedName>
        <fullName evidence="1">Uncharacterized protein</fullName>
    </submittedName>
</protein>
<dbReference type="EMBL" id="QOVM01000006">
    <property type="protein sequence ID" value="RXG21154.1"/>
    <property type="molecule type" value="Genomic_DNA"/>
</dbReference>
<dbReference type="RefSeq" id="WP_128758425.1">
    <property type="nucleotide sequence ID" value="NZ_QOVM01000006.1"/>
</dbReference>
<keyword evidence="2" id="KW-1185">Reference proteome</keyword>
<reference evidence="1 2" key="1">
    <citation type="submission" date="2018-07" db="EMBL/GenBank/DDBJ databases">
        <title>Leeuwenhoekiella genomics.</title>
        <authorList>
            <person name="Tahon G."/>
            <person name="Willems A."/>
        </authorList>
    </citation>
    <scope>NUCLEOTIDE SEQUENCE [LARGE SCALE GENOMIC DNA]</scope>
    <source>
        <strain evidence="1 2">LMG 22550</strain>
    </source>
</reference>
<dbReference type="AlphaFoldDB" id="A0A4Q0P3L7"/>